<sequence length="233" mass="27039">MMSDNKCPESSVVAHRKAMYKVTSAPWRDAYRERCLKRLHESRDVLISKRRGLDSDILEKDQDTKNSQFIKTLMSDELKMFRDEKKEDAEMEMWDPDCGEIDVMLSVFEDIQQELRMEEVRLLKEYEVYAESLRAEEAALCSAIEQLGRGEIICPLCEKHSLLENKGVIFCKCGLRIDTEQDSIGLEFVRQQLQSAGDLHHCETHPQFSVVEDYGCSNLVMTCKDCDFMYIIV</sequence>
<dbReference type="InterPro" id="IPR028159">
    <property type="entry name" value="RPA_interact_C_dom"/>
</dbReference>
<dbReference type="EMBL" id="PZQS01000004">
    <property type="protein sequence ID" value="PVD32742.1"/>
    <property type="molecule type" value="Genomic_DNA"/>
</dbReference>
<evidence type="ECO:0000256" key="1">
    <source>
        <dbReference type="ARBA" id="ARBA00004123"/>
    </source>
</evidence>
<comment type="caution">
    <text evidence="8">The sequence shown here is derived from an EMBL/GenBank/DDBJ whole genome shotgun (WGS) entry which is preliminary data.</text>
</comment>
<evidence type="ECO:0000256" key="4">
    <source>
        <dbReference type="ARBA" id="ARBA00022833"/>
    </source>
</evidence>
<dbReference type="GO" id="GO:0006606">
    <property type="term" value="P:protein import into nucleus"/>
    <property type="evidence" value="ECO:0007669"/>
    <property type="project" value="TreeGrafter"/>
</dbReference>
<dbReference type="STRING" id="400727.A0A2T7PH44"/>
<feature type="domain" description="RPA-interacting protein N-terminal" evidence="6">
    <location>
        <begin position="16"/>
        <end position="51"/>
    </location>
</feature>
<dbReference type="InterPro" id="IPR028156">
    <property type="entry name" value="RIP"/>
</dbReference>
<proteinExistence type="predicted"/>
<keyword evidence="2" id="KW-0479">Metal-binding</keyword>
<name>A0A2T7PH44_POMCA</name>
<dbReference type="AlphaFoldDB" id="A0A2T7PH44"/>
<comment type="subcellular location">
    <subcellularLocation>
        <location evidence="1">Nucleus</location>
    </subcellularLocation>
</comment>
<evidence type="ECO:0000256" key="5">
    <source>
        <dbReference type="ARBA" id="ARBA00023242"/>
    </source>
</evidence>
<evidence type="ECO:0000256" key="3">
    <source>
        <dbReference type="ARBA" id="ARBA00022771"/>
    </source>
</evidence>
<evidence type="ECO:0000256" key="2">
    <source>
        <dbReference type="ARBA" id="ARBA00022723"/>
    </source>
</evidence>
<evidence type="ECO:0000259" key="6">
    <source>
        <dbReference type="Pfam" id="PF14766"/>
    </source>
</evidence>
<dbReference type="Proteomes" id="UP000245119">
    <property type="component" value="Linkage Group LG4"/>
</dbReference>
<dbReference type="GO" id="GO:0008270">
    <property type="term" value="F:zinc ion binding"/>
    <property type="evidence" value="ECO:0007669"/>
    <property type="project" value="UniProtKB-KW"/>
</dbReference>
<dbReference type="GO" id="GO:0005634">
    <property type="term" value="C:nucleus"/>
    <property type="evidence" value="ECO:0007669"/>
    <property type="project" value="UniProtKB-SubCell"/>
</dbReference>
<dbReference type="Pfam" id="PF14768">
    <property type="entry name" value="RPA_interact_C"/>
    <property type="match status" value="1"/>
</dbReference>
<evidence type="ECO:0008006" key="10">
    <source>
        <dbReference type="Google" id="ProtNLM"/>
    </source>
</evidence>
<evidence type="ECO:0000313" key="8">
    <source>
        <dbReference type="EMBL" id="PVD32742.1"/>
    </source>
</evidence>
<dbReference type="InterPro" id="IPR028158">
    <property type="entry name" value="RPA_interact_N_dom"/>
</dbReference>
<evidence type="ECO:0000259" key="7">
    <source>
        <dbReference type="Pfam" id="PF14768"/>
    </source>
</evidence>
<feature type="domain" description="RPA-interacting protein C-terminal" evidence="7">
    <location>
        <begin position="153"/>
        <end position="230"/>
    </location>
</feature>
<dbReference type="OrthoDB" id="435311at2759"/>
<keyword evidence="5" id="KW-0539">Nucleus</keyword>
<dbReference type="PANTHER" id="PTHR31742">
    <property type="entry name" value="RPA-INTERACTING PROTEIN RPAIN"/>
    <property type="match status" value="1"/>
</dbReference>
<dbReference type="PANTHER" id="PTHR31742:SF1">
    <property type="entry name" value="RPA-INTERACTING PROTEIN"/>
    <property type="match status" value="1"/>
</dbReference>
<protein>
    <recommendedName>
        <fullName evidence="10">RPA-interacting protein C-terminal domain-containing protein</fullName>
    </recommendedName>
</protein>
<organism evidence="8 9">
    <name type="scientific">Pomacea canaliculata</name>
    <name type="common">Golden apple snail</name>
    <dbReference type="NCBI Taxonomy" id="400727"/>
    <lineage>
        <taxon>Eukaryota</taxon>
        <taxon>Metazoa</taxon>
        <taxon>Spiralia</taxon>
        <taxon>Lophotrochozoa</taxon>
        <taxon>Mollusca</taxon>
        <taxon>Gastropoda</taxon>
        <taxon>Caenogastropoda</taxon>
        <taxon>Architaenioglossa</taxon>
        <taxon>Ampullarioidea</taxon>
        <taxon>Ampullariidae</taxon>
        <taxon>Pomacea</taxon>
    </lineage>
</organism>
<accession>A0A2T7PH44</accession>
<reference evidence="8 9" key="1">
    <citation type="submission" date="2018-04" db="EMBL/GenBank/DDBJ databases">
        <title>The genome of golden apple snail Pomacea canaliculata provides insight into stress tolerance and invasive adaptation.</title>
        <authorList>
            <person name="Liu C."/>
            <person name="Liu B."/>
            <person name="Ren Y."/>
            <person name="Zhang Y."/>
            <person name="Wang H."/>
            <person name="Li S."/>
            <person name="Jiang F."/>
            <person name="Yin L."/>
            <person name="Zhang G."/>
            <person name="Qian W."/>
            <person name="Fan W."/>
        </authorList>
    </citation>
    <scope>NUCLEOTIDE SEQUENCE [LARGE SCALE GENOMIC DNA]</scope>
    <source>
        <strain evidence="8">SZHN2017</strain>
        <tissue evidence="8">Muscle</tissue>
    </source>
</reference>
<evidence type="ECO:0000313" key="9">
    <source>
        <dbReference type="Proteomes" id="UP000245119"/>
    </source>
</evidence>
<dbReference type="Pfam" id="PF14766">
    <property type="entry name" value="RPA_interact_N"/>
    <property type="match status" value="1"/>
</dbReference>
<keyword evidence="3" id="KW-0863">Zinc-finger</keyword>
<keyword evidence="4" id="KW-0862">Zinc</keyword>
<gene>
    <name evidence="8" type="ORF">C0Q70_08187</name>
</gene>
<keyword evidence="9" id="KW-1185">Reference proteome</keyword>